<gene>
    <name evidence="3" type="ORF">PHYPSEUDO_009168</name>
</gene>
<dbReference type="Pfam" id="PF07714">
    <property type="entry name" value="PK_Tyr_Ser-Thr"/>
    <property type="match status" value="1"/>
</dbReference>
<dbReference type="SMART" id="SM00185">
    <property type="entry name" value="ARM"/>
    <property type="match status" value="10"/>
</dbReference>
<dbReference type="InterPro" id="IPR000225">
    <property type="entry name" value="Armadillo"/>
</dbReference>
<keyword evidence="4" id="KW-1185">Reference proteome</keyword>
<dbReference type="PROSITE" id="PS50011">
    <property type="entry name" value="PROTEIN_KINASE_DOM"/>
    <property type="match status" value="1"/>
</dbReference>
<dbReference type="EMBL" id="JAGDFM010000379">
    <property type="protein sequence ID" value="KAG7379007.1"/>
    <property type="molecule type" value="Genomic_DNA"/>
</dbReference>
<evidence type="ECO:0000313" key="4">
    <source>
        <dbReference type="Proteomes" id="UP000694044"/>
    </source>
</evidence>
<sequence>MPSPLLGLAVPGEGPADQALAIAQQLCLQMNEWQPACMRVHSRLRNLLAELQSMEQEDQLPSSSLLGQYVAVLTRFVRFLQLNHDTSLLCRVVRHRPLVEDLEQLHKSVALLFVELLDVDVAIWDKQWGEDCFEQAAVLTASLSDAKVLFRDLQSPRAQLEALLTLKFEVEKRNGRHEEADLIRMESLIETIRAALQVSCVTLPPWYTPEYEMEVQANPFARGDVGSVHYADRYLGPKVVVKRFCVDDSVVDESMWMRIGKEVDALFALEHPNIMQMYCASHVSSPPFLVSANAENGNLRCFLARSDDNKKKMWQLLYEAAVGLDYVHKKGVVHGNLKLSNILVDATMRSKLSDFGLTTLRMCCTLSKPSAGKPSSGSMRWQAPECFRQLPTFASDVFSFGMCIIEAVSGAPPFGLLSDDEYRANLRNGSYCDKPDGMPYDLWGFVLLMTNRDPTKRIDLQLVDKLKEIAARSAVVGASTCACSKEICANSRFCSQCGERCTQHELGSQSLSQESTPPELTSDNRISDLLNAVPIGNIDSQEQALLTVYLAGFSDGKLLYDGNGILELANLVKHGRTYFIRVCALDCLRRAELNSKVAPRDFEVYRGLVGPATSRECRSVVTALWQGDNLGKTKALVHCACISEKSISALRETGVAVPLVALLTNGDANQKLCAAYALGRLANAIGNCEIIGRAGAINPLLALLRAGSNVQKEQSAWALSRLSSSDDCCTRIITNDGAISLFIELLRSGSASGKLHGACALGNAAVNSEDARLLIVIHGAIVPFVALLHSESDQLRDQAVQTLANLAVDKVNGIQILREEGLLPLVNVLRDGTDYQKGQAARGLANLAIDATNIDAITRAGAIPSLVNILRGRCDKKDEATRALANLAFKFDSRRAIINAGAIEPLVEQLQREHDSFMRPPVAIRALANLALNAESRNSIVNSGAVCHFVALLHDGSDLQKSHAARALANLAAEREHHSEIIRVGAIPALVTLLSCEVDNVKEKAAVAFANLSMDSASRGEIANAGAIVPLVALLRDGTERQTEHALRVLADMALDKRNLCTLKGVVAIPRVVVLLRSGTDKQKYQIARLLGNLVAIDEFGSDIIYSSVIIPLVRLLQDGTHDQKSKSARALAKMARNYTYR</sequence>
<dbReference type="Pfam" id="PF00514">
    <property type="entry name" value="Arm"/>
    <property type="match status" value="4"/>
</dbReference>
<evidence type="ECO:0000259" key="2">
    <source>
        <dbReference type="PROSITE" id="PS50011"/>
    </source>
</evidence>
<organism evidence="3 4">
    <name type="scientific">Phytophthora pseudosyringae</name>
    <dbReference type="NCBI Taxonomy" id="221518"/>
    <lineage>
        <taxon>Eukaryota</taxon>
        <taxon>Sar</taxon>
        <taxon>Stramenopiles</taxon>
        <taxon>Oomycota</taxon>
        <taxon>Peronosporomycetes</taxon>
        <taxon>Peronosporales</taxon>
        <taxon>Peronosporaceae</taxon>
        <taxon>Phytophthora</taxon>
    </lineage>
</organism>
<feature type="repeat" description="ARM" evidence="1">
    <location>
        <begin position="779"/>
        <end position="821"/>
    </location>
</feature>
<feature type="repeat" description="ARM" evidence="1">
    <location>
        <begin position="985"/>
        <end position="1027"/>
    </location>
</feature>
<accession>A0A8T1VCG5</accession>
<proteinExistence type="predicted"/>
<dbReference type="OrthoDB" id="128898at2759"/>
<dbReference type="PANTHER" id="PTHR23315">
    <property type="entry name" value="U BOX DOMAIN-CONTAINING"/>
    <property type="match status" value="1"/>
</dbReference>
<dbReference type="InterPro" id="IPR001245">
    <property type="entry name" value="Ser-Thr/Tyr_kinase_cat_dom"/>
</dbReference>
<name>A0A8T1VCG5_9STRA</name>
<evidence type="ECO:0000313" key="3">
    <source>
        <dbReference type="EMBL" id="KAG7379007.1"/>
    </source>
</evidence>
<dbReference type="AlphaFoldDB" id="A0A8T1VCG5"/>
<dbReference type="InterPro" id="IPR000719">
    <property type="entry name" value="Prot_kinase_dom"/>
</dbReference>
<dbReference type="PROSITE" id="PS50176">
    <property type="entry name" value="ARM_REPEAT"/>
    <property type="match status" value="4"/>
</dbReference>
<feature type="repeat" description="ARM" evidence="1">
    <location>
        <begin position="901"/>
        <end position="945"/>
    </location>
</feature>
<protein>
    <recommendedName>
        <fullName evidence="2">Protein kinase domain-containing protein</fullName>
    </recommendedName>
</protein>
<comment type="caution">
    <text evidence="3">The sequence shown here is derived from an EMBL/GenBank/DDBJ whole genome shotgun (WGS) entry which is preliminary data.</text>
</comment>
<dbReference type="GO" id="GO:0004672">
    <property type="term" value="F:protein kinase activity"/>
    <property type="evidence" value="ECO:0007669"/>
    <property type="project" value="InterPro"/>
</dbReference>
<dbReference type="Proteomes" id="UP000694044">
    <property type="component" value="Unassembled WGS sequence"/>
</dbReference>
<dbReference type="GO" id="GO:0005524">
    <property type="term" value="F:ATP binding"/>
    <property type="evidence" value="ECO:0007669"/>
    <property type="project" value="InterPro"/>
</dbReference>
<dbReference type="PANTHER" id="PTHR23315:SF7">
    <property type="entry name" value="U-BOX DOMAIN-CONTAINING PROTEIN 4"/>
    <property type="match status" value="1"/>
</dbReference>
<reference evidence="3" key="1">
    <citation type="submission" date="2021-02" db="EMBL/GenBank/DDBJ databases">
        <authorList>
            <person name="Palmer J.M."/>
        </authorList>
    </citation>
    <scope>NUCLEOTIDE SEQUENCE</scope>
    <source>
        <strain evidence="3">SCRP734</strain>
    </source>
</reference>
<feature type="repeat" description="ARM" evidence="1">
    <location>
        <begin position="861"/>
        <end position="902"/>
    </location>
</feature>
<feature type="domain" description="Protein kinase" evidence="2">
    <location>
        <begin position="214"/>
        <end position="469"/>
    </location>
</feature>
<evidence type="ECO:0000256" key="1">
    <source>
        <dbReference type="PROSITE-ProRule" id="PRU00259"/>
    </source>
</evidence>